<evidence type="ECO:0000256" key="12">
    <source>
        <dbReference type="SAM" id="Coils"/>
    </source>
</evidence>
<accession>A0A2H0RCF7</accession>
<protein>
    <recommendedName>
        <fullName evidence="16">ATP synthase F0 subunit B</fullName>
    </recommendedName>
</protein>
<evidence type="ECO:0000256" key="13">
    <source>
        <dbReference type="SAM" id="Phobius"/>
    </source>
</evidence>
<dbReference type="GO" id="GO:0012505">
    <property type="term" value="C:endomembrane system"/>
    <property type="evidence" value="ECO:0007669"/>
    <property type="project" value="UniProtKB-SubCell"/>
</dbReference>
<evidence type="ECO:0000256" key="2">
    <source>
        <dbReference type="ARBA" id="ARBA00022547"/>
    </source>
</evidence>
<evidence type="ECO:0000256" key="10">
    <source>
        <dbReference type="ARBA" id="ARBA00037847"/>
    </source>
</evidence>
<dbReference type="GO" id="GO:0015078">
    <property type="term" value="F:proton transmembrane transporter activity"/>
    <property type="evidence" value="ECO:0007669"/>
    <property type="project" value="InterPro"/>
</dbReference>
<keyword evidence="1 11" id="KW-0813">Transport</keyword>
<organism evidence="14 15">
    <name type="scientific">candidate division WWE3 bacterium CG10_big_fil_rev_8_21_14_0_10_32_10</name>
    <dbReference type="NCBI Taxonomy" id="1975090"/>
    <lineage>
        <taxon>Bacteria</taxon>
        <taxon>Katanobacteria</taxon>
    </lineage>
</organism>
<feature type="non-terminal residue" evidence="14">
    <location>
        <position position="96"/>
    </location>
</feature>
<feature type="coiled-coil region" evidence="12">
    <location>
        <begin position="40"/>
        <end position="96"/>
    </location>
</feature>
<dbReference type="InterPro" id="IPR002146">
    <property type="entry name" value="ATP_synth_b/b'su_bac/chlpt"/>
</dbReference>
<evidence type="ECO:0008006" key="16">
    <source>
        <dbReference type="Google" id="ProtNLM"/>
    </source>
</evidence>
<evidence type="ECO:0000256" key="5">
    <source>
        <dbReference type="ARBA" id="ARBA00022989"/>
    </source>
</evidence>
<keyword evidence="5 13" id="KW-1133">Transmembrane helix</keyword>
<evidence type="ECO:0000256" key="6">
    <source>
        <dbReference type="ARBA" id="ARBA00023065"/>
    </source>
</evidence>
<keyword evidence="12" id="KW-0175">Coiled coil</keyword>
<evidence type="ECO:0000256" key="4">
    <source>
        <dbReference type="ARBA" id="ARBA00022781"/>
    </source>
</evidence>
<name>A0A2H0RCF7_UNCKA</name>
<dbReference type="CDD" id="cd06503">
    <property type="entry name" value="ATP-synt_Fo_b"/>
    <property type="match status" value="1"/>
</dbReference>
<evidence type="ECO:0000256" key="1">
    <source>
        <dbReference type="ARBA" id="ARBA00022448"/>
    </source>
</evidence>
<dbReference type="GO" id="GO:0045259">
    <property type="term" value="C:proton-transporting ATP synthase complex"/>
    <property type="evidence" value="ECO:0007669"/>
    <property type="project" value="UniProtKB-KW"/>
</dbReference>
<evidence type="ECO:0000256" key="9">
    <source>
        <dbReference type="ARBA" id="ARBA00025198"/>
    </source>
</evidence>
<dbReference type="Proteomes" id="UP000230214">
    <property type="component" value="Unassembled WGS sequence"/>
</dbReference>
<feature type="transmembrane region" description="Helical" evidence="13">
    <location>
        <begin position="12"/>
        <end position="33"/>
    </location>
</feature>
<keyword evidence="3 11" id="KW-0812">Transmembrane</keyword>
<proteinExistence type="inferred from homology"/>
<dbReference type="EMBL" id="PCXU01000021">
    <property type="protein sequence ID" value="PIR43505.1"/>
    <property type="molecule type" value="Genomic_DNA"/>
</dbReference>
<keyword evidence="6 11" id="KW-0406">Ion transport</keyword>
<keyword evidence="4 11" id="KW-0375">Hydrogen ion transport</keyword>
<comment type="similarity">
    <text evidence="11">Belongs to the ATPase B chain family.</text>
</comment>
<gene>
    <name evidence="14" type="ORF">COV24_02375</name>
</gene>
<comment type="function">
    <text evidence="9">F(1)F(0) ATP synthase produces ATP from ADP in the presence of a proton or sodium gradient. F-type ATPases consist of two structural domains, F(1) containing the extramembraneous catalytic core and F(0) containing the membrane proton channel, linked together by a central stalk and a peripheral stalk. During catalysis, ATP synthesis in the catalytic domain of F(1) is coupled via a rotary mechanism of the central stalk subunits to proton translocation.</text>
</comment>
<dbReference type="AlphaFoldDB" id="A0A2H0RCF7"/>
<evidence type="ECO:0000313" key="14">
    <source>
        <dbReference type="EMBL" id="PIR43505.1"/>
    </source>
</evidence>
<evidence type="ECO:0000256" key="7">
    <source>
        <dbReference type="ARBA" id="ARBA00023136"/>
    </source>
</evidence>
<dbReference type="GO" id="GO:0015986">
    <property type="term" value="P:proton motive force-driven ATP synthesis"/>
    <property type="evidence" value="ECO:0007669"/>
    <property type="project" value="InterPro"/>
</dbReference>
<evidence type="ECO:0000313" key="15">
    <source>
        <dbReference type="Proteomes" id="UP000230214"/>
    </source>
</evidence>
<evidence type="ECO:0000256" key="3">
    <source>
        <dbReference type="ARBA" id="ARBA00022692"/>
    </source>
</evidence>
<reference evidence="14 15" key="1">
    <citation type="submission" date="2017-09" db="EMBL/GenBank/DDBJ databases">
        <title>Depth-based differentiation of microbial function through sediment-hosted aquifers and enrichment of novel symbionts in the deep terrestrial subsurface.</title>
        <authorList>
            <person name="Probst A.J."/>
            <person name="Ladd B."/>
            <person name="Jarett J.K."/>
            <person name="Geller-Mcgrath D.E."/>
            <person name="Sieber C.M."/>
            <person name="Emerson J.B."/>
            <person name="Anantharaman K."/>
            <person name="Thomas B.C."/>
            <person name="Malmstrom R."/>
            <person name="Stieglmeier M."/>
            <person name="Klingl A."/>
            <person name="Woyke T."/>
            <person name="Ryan C.M."/>
            <person name="Banfield J.F."/>
        </authorList>
    </citation>
    <scope>NUCLEOTIDE SEQUENCE [LARGE SCALE GENOMIC DNA]</scope>
    <source>
        <strain evidence="14">CG10_big_fil_rev_8_21_14_0_10_32_10</strain>
    </source>
</reference>
<keyword evidence="2 11" id="KW-0138">CF(0)</keyword>
<keyword evidence="7 13" id="KW-0472">Membrane</keyword>
<comment type="subcellular location">
    <subcellularLocation>
        <location evidence="10">Endomembrane system</location>
        <topology evidence="10">Single-pass membrane protein</topology>
    </subcellularLocation>
</comment>
<evidence type="ECO:0000256" key="8">
    <source>
        <dbReference type="ARBA" id="ARBA00023310"/>
    </source>
</evidence>
<comment type="caution">
    <text evidence="14">The sequence shown here is derived from an EMBL/GenBank/DDBJ whole genome shotgun (WGS) entry which is preliminary data.</text>
</comment>
<keyword evidence="8" id="KW-0066">ATP synthesis</keyword>
<evidence type="ECO:0000256" key="11">
    <source>
        <dbReference type="RuleBase" id="RU003848"/>
    </source>
</evidence>
<dbReference type="Pfam" id="PF00430">
    <property type="entry name" value="ATP-synt_B"/>
    <property type="match status" value="1"/>
</dbReference>
<sequence>MDQIGRLGIDFYSLIVYFVNFGVIYFFAGKYIVKPLIKNIDTRTKKIQSSLEEANELKKQIEEDQKALKTEKREYSLKLNAQITKIKQELNKEAQE</sequence>